<keyword evidence="11" id="KW-1185">Reference proteome</keyword>
<sequence length="1055" mass="116235">MVWSHRLPLARFIDRMVSAVRRVKTTQPDVTESKSDHIELPKATETQTNTLPKVAIFTVEGVPAEQEWASIDLESEVDSSRRGEAHPETDNHLARDPLPRLEHYRTSQKAIRRPSIGELHGDLDEKGSESKDKNDQPTSGGGHGSRFGWIQGVLIPCLLNIWGVMLFLRLSWIVALAGVLETLLIIGLSYVVCVITTLSLSAICTNGQVKGGGIYYLISRSLGPEFGGAVGIVLAFANSVAASMNTIGFCNSLNQLLASYGVKIVDGGLNDVRIVGTITIIVMVVICAVGMDWEIKVQNFLVLAIVMAIGSFVVGVFVGPRMDEQLGKGFSGLSGDRLLANLGPDYRYSEGIKQNFFSVFGVFFPSVTGVQAGANICGELKDPATAIPKGTLLALLISGVSYVLLVLLAGSATHRDATGSLEDLLNGTFVDSCRRALATEEPCQYGLHNDYTLMQLTAISGLLIYAGCFAATLSTALTNLLSVPRIIQALGTDRLYPGLMFFARGYGKRQQPYRAYALVLAVSVLFVLLAKLNMIAPLITTFYLASYALINFCTFHAATVKPIGWRPTFRFYHPWVSLFGTALCVLIAFLIDIISTGFTLVLIAVLHLTVFYRKPNVNWGSTTQAQTYKSALSAALRLQCVGDHVKNYHPSVLVLAGKASARPPLIDLAHQITKGQAVMIVGDVVPDRLSHRRRELRAADSRRFLRERHIRAFYQQIDGIGFGEGVRALIQTAGVGKLAPNIALIGYKTDWMRCSLVDLQTYYNVLNDVFDNRMALAILRLPNGLDITHLGNEPGSDETRTISANESFASLQHCTGNGSPRKAMKWQRKISTINSEGSPSRTSRESVPSVSRSGSWMPRELLDRLQVFRRKQPSGTIDVWWLYDDGGLTMLIPHILSLRSKWALCKVRVFALTNRQSALEEERKNMANLLAKLRIEYASLTMLPNVAKLPRPETVAMHRQLLKHFEPFPAQLSPPELSATDRAELDGKTDRQLRLREMILEHSPEAALIVMSMTMPRLGTVSAPLYMSWLEMLTKDMPPMLLVRGNQTSVLTFYS</sequence>
<feature type="transmembrane region" description="Helical" evidence="6">
    <location>
        <begin position="462"/>
        <end position="481"/>
    </location>
</feature>
<feature type="transmembrane region" description="Helical" evidence="6">
    <location>
        <begin position="542"/>
        <end position="563"/>
    </location>
</feature>
<reference evidence="10" key="2">
    <citation type="submission" date="2020-05" db="UniProtKB">
        <authorList>
            <consortium name="EnsemblMetazoa"/>
        </authorList>
    </citation>
    <scope>IDENTIFICATION</scope>
</reference>
<dbReference type="Pfam" id="PF03522">
    <property type="entry name" value="SLC12"/>
    <property type="match status" value="1"/>
</dbReference>
<feature type="transmembrane region" description="Helical" evidence="6">
    <location>
        <begin position="356"/>
        <end position="378"/>
    </location>
</feature>
<feature type="region of interest" description="Disordered" evidence="5">
    <location>
        <begin position="115"/>
        <end position="143"/>
    </location>
</feature>
<protein>
    <submittedName>
        <fullName evidence="9">AGAP003275-PA-like protein</fullName>
    </submittedName>
</protein>
<dbReference type="GO" id="GO:0055064">
    <property type="term" value="P:chloride ion homeostasis"/>
    <property type="evidence" value="ECO:0007669"/>
    <property type="project" value="TreeGrafter"/>
</dbReference>
<dbReference type="GO" id="GO:1990573">
    <property type="term" value="P:potassium ion import across plasma membrane"/>
    <property type="evidence" value="ECO:0007669"/>
    <property type="project" value="TreeGrafter"/>
</dbReference>
<evidence type="ECO:0000256" key="5">
    <source>
        <dbReference type="SAM" id="MobiDB-lite"/>
    </source>
</evidence>
<feature type="compositionally biased region" description="Basic and acidic residues" evidence="5">
    <location>
        <begin position="78"/>
        <end position="99"/>
    </location>
</feature>
<dbReference type="GO" id="GO:0016020">
    <property type="term" value="C:membrane"/>
    <property type="evidence" value="ECO:0007669"/>
    <property type="project" value="UniProtKB-SubCell"/>
</dbReference>
<gene>
    <name evidence="9" type="ORF">ZHAS_00012635</name>
</gene>
<dbReference type="Pfam" id="PF00324">
    <property type="entry name" value="AA_permease"/>
    <property type="match status" value="1"/>
</dbReference>
<dbReference type="OMA" id="WMESSPK"/>
<organism evidence="9">
    <name type="scientific">Anopheles sinensis</name>
    <name type="common">Mosquito</name>
    <dbReference type="NCBI Taxonomy" id="74873"/>
    <lineage>
        <taxon>Eukaryota</taxon>
        <taxon>Metazoa</taxon>
        <taxon>Ecdysozoa</taxon>
        <taxon>Arthropoda</taxon>
        <taxon>Hexapoda</taxon>
        <taxon>Insecta</taxon>
        <taxon>Pterygota</taxon>
        <taxon>Neoptera</taxon>
        <taxon>Endopterygota</taxon>
        <taxon>Diptera</taxon>
        <taxon>Nematocera</taxon>
        <taxon>Culicoidea</taxon>
        <taxon>Culicidae</taxon>
        <taxon>Anophelinae</taxon>
        <taxon>Anopheles</taxon>
    </lineage>
</organism>
<dbReference type="Proteomes" id="UP000030765">
    <property type="component" value="Unassembled WGS sequence"/>
</dbReference>
<feature type="transmembrane region" description="Helical" evidence="6">
    <location>
        <begin position="515"/>
        <end position="536"/>
    </location>
</feature>
<dbReference type="Gene3D" id="1.20.1740.10">
    <property type="entry name" value="Amino acid/polyamine transporter I"/>
    <property type="match status" value="1"/>
</dbReference>
<dbReference type="FunFam" id="1.20.1740.10:FF:000022">
    <property type="entry name" value="Bumetanide-sensitive na-k-cl cotransport protein"/>
    <property type="match status" value="1"/>
</dbReference>
<dbReference type="InterPro" id="IPR018491">
    <property type="entry name" value="SLC12_C"/>
</dbReference>
<dbReference type="GO" id="GO:0055078">
    <property type="term" value="P:sodium ion homeostasis"/>
    <property type="evidence" value="ECO:0007669"/>
    <property type="project" value="TreeGrafter"/>
</dbReference>
<feature type="region of interest" description="Disordered" evidence="5">
    <location>
        <begin position="70"/>
        <end position="99"/>
    </location>
</feature>
<feature type="transmembrane region" description="Helical" evidence="6">
    <location>
        <begin position="390"/>
        <end position="412"/>
    </location>
</feature>
<dbReference type="EnsemblMetazoa" id="ASIC012635-RA">
    <property type="protein sequence ID" value="ASIC012635-PA"/>
    <property type="gene ID" value="ASIC012635"/>
</dbReference>
<dbReference type="PANTHER" id="PTHR11827">
    <property type="entry name" value="SOLUTE CARRIER FAMILY 12, CATION COTRANSPORTERS"/>
    <property type="match status" value="1"/>
</dbReference>
<evidence type="ECO:0000259" key="7">
    <source>
        <dbReference type="Pfam" id="PF00324"/>
    </source>
</evidence>
<dbReference type="VEuPathDB" id="VectorBase:ASIS002537"/>
<keyword evidence="2 6" id="KW-0812">Transmembrane</keyword>
<keyword evidence="3 6" id="KW-1133">Transmembrane helix</keyword>
<reference evidence="9 11" key="1">
    <citation type="journal article" date="2014" name="BMC Genomics">
        <title>Genome sequence of Anopheles sinensis provides insight into genetics basis of mosquito competence for malaria parasites.</title>
        <authorList>
            <person name="Zhou D."/>
            <person name="Zhang D."/>
            <person name="Ding G."/>
            <person name="Shi L."/>
            <person name="Hou Q."/>
            <person name="Ye Y."/>
            <person name="Xu Y."/>
            <person name="Zhou H."/>
            <person name="Xiong C."/>
            <person name="Li S."/>
            <person name="Yu J."/>
            <person name="Hong S."/>
            <person name="Yu X."/>
            <person name="Zou P."/>
            <person name="Chen C."/>
            <person name="Chang X."/>
            <person name="Wang W."/>
            <person name="Lv Y."/>
            <person name="Sun Y."/>
            <person name="Ma L."/>
            <person name="Shen B."/>
            <person name="Zhu C."/>
        </authorList>
    </citation>
    <scope>NUCLEOTIDE SEQUENCE [LARGE SCALE GENOMIC DNA]</scope>
</reference>
<dbReference type="NCBIfam" id="TIGR00930">
    <property type="entry name" value="2a30"/>
    <property type="match status" value="1"/>
</dbReference>
<evidence type="ECO:0000256" key="2">
    <source>
        <dbReference type="ARBA" id="ARBA00022692"/>
    </source>
</evidence>
<dbReference type="AlphaFoldDB" id="A0A084W3D0"/>
<name>A0A084W3D0_ANOSI</name>
<proteinExistence type="predicted"/>
<keyword evidence="4 6" id="KW-0472">Membrane</keyword>
<evidence type="ECO:0000256" key="6">
    <source>
        <dbReference type="SAM" id="Phobius"/>
    </source>
</evidence>
<dbReference type="GO" id="GO:0055075">
    <property type="term" value="P:potassium ion homeostasis"/>
    <property type="evidence" value="ECO:0007669"/>
    <property type="project" value="TreeGrafter"/>
</dbReference>
<dbReference type="GO" id="GO:0008511">
    <property type="term" value="F:sodium:potassium:chloride symporter activity"/>
    <property type="evidence" value="ECO:0007669"/>
    <property type="project" value="TreeGrafter"/>
</dbReference>
<dbReference type="STRING" id="74873.A0A084W3D0"/>
<feature type="transmembrane region" description="Helical" evidence="6">
    <location>
        <begin position="153"/>
        <end position="177"/>
    </location>
</feature>
<evidence type="ECO:0000313" key="10">
    <source>
        <dbReference type="EnsemblMetazoa" id="ASIC012635-PA"/>
    </source>
</evidence>
<dbReference type="EMBL" id="KE525285">
    <property type="protein sequence ID" value="KFB44724.1"/>
    <property type="molecule type" value="Genomic_DNA"/>
</dbReference>
<dbReference type="OrthoDB" id="2020542at2759"/>
<dbReference type="InterPro" id="IPR004841">
    <property type="entry name" value="AA-permease/SLC12A_dom"/>
</dbReference>
<feature type="domain" description="SLC12A transporter C-terminal" evidence="8">
    <location>
        <begin position="662"/>
        <end position="1055"/>
    </location>
</feature>
<evidence type="ECO:0000313" key="9">
    <source>
        <dbReference type="EMBL" id="KFB44724.1"/>
    </source>
</evidence>
<evidence type="ECO:0000256" key="1">
    <source>
        <dbReference type="ARBA" id="ARBA00004141"/>
    </source>
</evidence>
<evidence type="ECO:0000256" key="3">
    <source>
        <dbReference type="ARBA" id="ARBA00022989"/>
    </source>
</evidence>
<dbReference type="EMBL" id="ATLV01019918">
    <property type="status" value="NOT_ANNOTATED_CDS"/>
    <property type="molecule type" value="Genomic_DNA"/>
</dbReference>
<comment type="subcellular location">
    <subcellularLocation>
        <location evidence="1">Membrane</location>
        <topology evidence="1">Multi-pass membrane protein</topology>
    </subcellularLocation>
</comment>
<feature type="transmembrane region" description="Helical" evidence="6">
    <location>
        <begin position="274"/>
        <end position="293"/>
    </location>
</feature>
<feature type="region of interest" description="Disordered" evidence="5">
    <location>
        <begin position="832"/>
        <end position="851"/>
    </location>
</feature>
<feature type="transmembrane region" description="Helical" evidence="6">
    <location>
        <begin position="300"/>
        <end position="318"/>
    </location>
</feature>
<accession>A0A084W3D0</accession>
<dbReference type="GO" id="GO:0006884">
    <property type="term" value="P:cell volume homeostasis"/>
    <property type="evidence" value="ECO:0007669"/>
    <property type="project" value="TreeGrafter"/>
</dbReference>
<feature type="domain" description="Amino acid permease/ SLC12A" evidence="7">
    <location>
        <begin position="152"/>
        <end position="652"/>
    </location>
</feature>
<feature type="transmembrane region" description="Helical" evidence="6">
    <location>
        <begin position="226"/>
        <end position="254"/>
    </location>
</feature>
<evidence type="ECO:0000256" key="4">
    <source>
        <dbReference type="ARBA" id="ARBA00023136"/>
    </source>
</evidence>
<feature type="transmembrane region" description="Helical" evidence="6">
    <location>
        <begin position="183"/>
        <end position="205"/>
    </location>
</feature>
<dbReference type="VEuPathDB" id="VectorBase:ASIC012635"/>
<dbReference type="EMBL" id="ATLV01019917">
    <property type="status" value="NOT_ANNOTATED_CDS"/>
    <property type="molecule type" value="Genomic_DNA"/>
</dbReference>
<evidence type="ECO:0000259" key="8">
    <source>
        <dbReference type="Pfam" id="PF03522"/>
    </source>
</evidence>
<evidence type="ECO:0000313" key="11">
    <source>
        <dbReference type="Proteomes" id="UP000030765"/>
    </source>
</evidence>
<dbReference type="PANTHER" id="PTHR11827:SF48">
    <property type="entry name" value="GH09711P"/>
    <property type="match status" value="1"/>
</dbReference>
<dbReference type="InterPro" id="IPR004842">
    <property type="entry name" value="SLC12A_fam"/>
</dbReference>
<feature type="compositionally biased region" description="Basic and acidic residues" evidence="5">
    <location>
        <begin position="119"/>
        <end position="135"/>
    </location>
</feature>
<feature type="transmembrane region" description="Helical" evidence="6">
    <location>
        <begin position="575"/>
        <end position="608"/>
    </location>
</feature>